<dbReference type="Proteomes" id="UP000178264">
    <property type="component" value="Unassembled WGS sequence"/>
</dbReference>
<dbReference type="AlphaFoldDB" id="A0A1F7VC50"/>
<organism evidence="2 3">
    <name type="scientific">Candidatus Uhrbacteria bacterium RIFCSPLOWO2_02_FULL_49_11</name>
    <dbReference type="NCBI Taxonomy" id="1802409"/>
    <lineage>
        <taxon>Bacteria</taxon>
        <taxon>Candidatus Uhriibacteriota</taxon>
    </lineage>
</organism>
<protein>
    <submittedName>
        <fullName evidence="2">Uncharacterized protein</fullName>
    </submittedName>
</protein>
<evidence type="ECO:0000313" key="3">
    <source>
        <dbReference type="Proteomes" id="UP000178264"/>
    </source>
</evidence>
<comment type="caution">
    <text evidence="2">The sequence shown here is derived from an EMBL/GenBank/DDBJ whole genome shotgun (WGS) entry which is preliminary data.</text>
</comment>
<evidence type="ECO:0000256" key="1">
    <source>
        <dbReference type="SAM" id="MobiDB-lite"/>
    </source>
</evidence>
<reference evidence="2 3" key="1">
    <citation type="journal article" date="2016" name="Nat. Commun.">
        <title>Thousands of microbial genomes shed light on interconnected biogeochemical processes in an aquifer system.</title>
        <authorList>
            <person name="Anantharaman K."/>
            <person name="Brown C.T."/>
            <person name="Hug L.A."/>
            <person name="Sharon I."/>
            <person name="Castelle C.J."/>
            <person name="Probst A.J."/>
            <person name="Thomas B.C."/>
            <person name="Singh A."/>
            <person name="Wilkins M.J."/>
            <person name="Karaoz U."/>
            <person name="Brodie E.L."/>
            <person name="Williams K.H."/>
            <person name="Hubbard S.S."/>
            <person name="Banfield J.F."/>
        </authorList>
    </citation>
    <scope>NUCLEOTIDE SEQUENCE [LARGE SCALE GENOMIC DNA]</scope>
</reference>
<proteinExistence type="predicted"/>
<dbReference type="EMBL" id="MGER01000073">
    <property type="protein sequence ID" value="OGL87574.1"/>
    <property type="molecule type" value="Genomic_DNA"/>
</dbReference>
<accession>A0A1F7VC50</accession>
<sequence>MNKEMEAHFPEKSPEGQLKGALPESDLNVWETVRQIVAMAQGNDISLVPIRTNEPPPTVYNGIYDTLEDVAKCYGEQQALFIAKSAKDVIGRSQTCAKEDEPDGERALNDFINNYGGREPRRMAMQSPKATIQGEADHGLAEVVRKRELIREWEEKFAAQLPRLGLTLKDLEGKTVLHITSGEDFPLAEFLRYRGVESRILSIDHIHAEGILGASDDKLQQSTLVKVPTHYDFILYCDVLHRSITKLQTKEGEWNFPQGDYARFQEELRLSIRRTIVNSAKHLTPGGRIIIYPVWPQKPVNFGGEVKDFTLWRGLLDEELTKLIETHEDNFTMKFEPGSGEDEDDPVVRERLIIERRK</sequence>
<gene>
    <name evidence="2" type="ORF">A3I42_00870</name>
</gene>
<evidence type="ECO:0000313" key="2">
    <source>
        <dbReference type="EMBL" id="OGL87574.1"/>
    </source>
</evidence>
<feature type="region of interest" description="Disordered" evidence="1">
    <location>
        <begin position="1"/>
        <end position="23"/>
    </location>
</feature>
<name>A0A1F7VC50_9BACT</name>
<feature type="compositionally biased region" description="Basic and acidic residues" evidence="1">
    <location>
        <begin position="1"/>
        <end position="14"/>
    </location>
</feature>